<dbReference type="OrthoDB" id="2329357at2"/>
<evidence type="ECO:0000256" key="1">
    <source>
        <dbReference type="SAM" id="SignalP"/>
    </source>
</evidence>
<feature type="chain" id="PRO_5038631970" description="DUF4430 domain-containing protein" evidence="1">
    <location>
        <begin position="28"/>
        <end position="111"/>
    </location>
</feature>
<gene>
    <name evidence="2" type="ORF">FC27_GL000521</name>
</gene>
<accession>A0A0R1SAN7</accession>
<dbReference type="PATRIC" id="fig|1423815.3.peg.529"/>
<evidence type="ECO:0008006" key="4">
    <source>
        <dbReference type="Google" id="ProtNLM"/>
    </source>
</evidence>
<comment type="caution">
    <text evidence="2">The sequence shown here is derived from an EMBL/GenBank/DDBJ whole genome shotgun (WGS) entry which is preliminary data.</text>
</comment>
<dbReference type="STRING" id="1423815.FC27_GL000521"/>
<protein>
    <recommendedName>
        <fullName evidence="4">DUF4430 domain-containing protein</fullName>
    </recommendedName>
</protein>
<feature type="signal peptide" evidence="1">
    <location>
        <begin position="1"/>
        <end position="27"/>
    </location>
</feature>
<dbReference type="Proteomes" id="UP000051647">
    <property type="component" value="Unassembled WGS sequence"/>
</dbReference>
<dbReference type="RefSeq" id="WP_010624524.1">
    <property type="nucleotide sequence ID" value="NZ_AZFA01000013.1"/>
</dbReference>
<dbReference type="AlphaFoldDB" id="A0A0R1SAN7"/>
<keyword evidence="1" id="KW-0732">Signal</keyword>
<name>A0A0R1SAN7_9LACO</name>
<dbReference type="EMBL" id="AZFA01000013">
    <property type="protein sequence ID" value="KRL66646.1"/>
    <property type="molecule type" value="Genomic_DNA"/>
</dbReference>
<evidence type="ECO:0000313" key="2">
    <source>
        <dbReference type="EMBL" id="KRL66646.1"/>
    </source>
</evidence>
<reference evidence="2 3" key="1">
    <citation type="journal article" date="2015" name="Genome Announc.">
        <title>Expanding the biotechnology potential of lactobacilli through comparative genomics of 213 strains and associated genera.</title>
        <authorList>
            <person name="Sun Z."/>
            <person name="Harris H.M."/>
            <person name="McCann A."/>
            <person name="Guo C."/>
            <person name="Argimon S."/>
            <person name="Zhang W."/>
            <person name="Yang X."/>
            <person name="Jeffery I.B."/>
            <person name="Cooney J.C."/>
            <person name="Kagawa T.F."/>
            <person name="Liu W."/>
            <person name="Song Y."/>
            <person name="Salvetti E."/>
            <person name="Wrobel A."/>
            <person name="Rasinkangas P."/>
            <person name="Parkhill J."/>
            <person name="Rea M.C."/>
            <person name="O'Sullivan O."/>
            <person name="Ritari J."/>
            <person name="Douillard F.P."/>
            <person name="Paul Ross R."/>
            <person name="Yang R."/>
            <person name="Briner A.E."/>
            <person name="Felis G.E."/>
            <person name="de Vos W.M."/>
            <person name="Barrangou R."/>
            <person name="Klaenhammer T.R."/>
            <person name="Caufield P.W."/>
            <person name="Cui Y."/>
            <person name="Zhang H."/>
            <person name="O'Toole P.W."/>
        </authorList>
    </citation>
    <scope>NUCLEOTIDE SEQUENCE [LARGE SCALE GENOMIC DNA]</scope>
    <source>
        <strain evidence="2 3">DSM 14857</strain>
    </source>
</reference>
<organism evidence="2 3">
    <name type="scientific">Companilactobacillus versmoldensis DSM 14857 = KCTC 3814</name>
    <dbReference type="NCBI Taxonomy" id="1423815"/>
    <lineage>
        <taxon>Bacteria</taxon>
        <taxon>Bacillati</taxon>
        <taxon>Bacillota</taxon>
        <taxon>Bacilli</taxon>
        <taxon>Lactobacillales</taxon>
        <taxon>Lactobacillaceae</taxon>
        <taxon>Companilactobacillus</taxon>
    </lineage>
</organism>
<keyword evidence="3" id="KW-1185">Reference proteome</keyword>
<sequence>MQYKKLITGVFLVAVLFLVGFTANNQAVKSNDPDTSLVAKNGHHSVNLKNAQQARSFLGDRYGNAGWMSTRSSQDKNNHPYWTFVASHNSDNGLVKAGQTLYIHQDGTVVL</sequence>
<proteinExistence type="predicted"/>
<evidence type="ECO:0000313" key="3">
    <source>
        <dbReference type="Proteomes" id="UP000051647"/>
    </source>
</evidence>